<evidence type="ECO:0000256" key="6">
    <source>
        <dbReference type="HAMAP-Rule" id="MF_01518"/>
    </source>
</evidence>
<reference evidence="9 10" key="1">
    <citation type="submission" date="2019-02" db="EMBL/GenBank/DDBJ databases">
        <title>Deep-cultivation of Planctomycetes and their phenomic and genomic characterization uncovers novel biology.</title>
        <authorList>
            <person name="Wiegand S."/>
            <person name="Jogler M."/>
            <person name="Boedeker C."/>
            <person name="Pinto D."/>
            <person name="Vollmers J."/>
            <person name="Rivas-Marin E."/>
            <person name="Kohn T."/>
            <person name="Peeters S.H."/>
            <person name="Heuer A."/>
            <person name="Rast P."/>
            <person name="Oberbeckmann S."/>
            <person name="Bunk B."/>
            <person name="Jeske O."/>
            <person name="Meyerdierks A."/>
            <person name="Storesund J.E."/>
            <person name="Kallscheuer N."/>
            <person name="Luecker S."/>
            <person name="Lage O.M."/>
            <person name="Pohl T."/>
            <person name="Merkel B.J."/>
            <person name="Hornburger P."/>
            <person name="Mueller R.-W."/>
            <person name="Bruemmer F."/>
            <person name="Labrenz M."/>
            <person name="Spormann A.M."/>
            <person name="Op den Camp H."/>
            <person name="Overmann J."/>
            <person name="Amann R."/>
            <person name="Jetten M.S.M."/>
            <person name="Mascher T."/>
            <person name="Medema M.H."/>
            <person name="Devos D.P."/>
            <person name="Kaster A.-K."/>
            <person name="Ovreas L."/>
            <person name="Rohde M."/>
            <person name="Galperin M.Y."/>
            <person name="Jogler C."/>
        </authorList>
    </citation>
    <scope>NUCLEOTIDE SEQUENCE [LARGE SCALE GENOMIC DNA]</scope>
    <source>
        <strain evidence="9 10">Pan216</strain>
    </source>
</reference>
<dbReference type="GO" id="GO:0006146">
    <property type="term" value="P:adenine catabolic process"/>
    <property type="evidence" value="ECO:0007669"/>
    <property type="project" value="InterPro"/>
</dbReference>
<keyword evidence="3 6" id="KW-0378">Hydrolase</keyword>
<comment type="similarity">
    <text evidence="1 6">Belongs to the metallo-dependent hydrolases superfamily. Adenine deaminase family.</text>
</comment>
<dbReference type="Gene3D" id="2.30.40.10">
    <property type="entry name" value="Urease, subunit C, domain 1"/>
    <property type="match status" value="1"/>
</dbReference>
<dbReference type="PANTHER" id="PTHR11113">
    <property type="entry name" value="N-ACETYLGLUCOSAMINE-6-PHOSPHATE DEACETYLASE"/>
    <property type="match status" value="1"/>
</dbReference>
<dbReference type="EMBL" id="CP036279">
    <property type="protein sequence ID" value="QDU64916.1"/>
    <property type="molecule type" value="Genomic_DNA"/>
</dbReference>
<dbReference type="OrthoDB" id="9775607at2"/>
<sequence>MQTLFANARVVNVLTSEVYPADVAIEEGVIVAVAKDLVGDAKVVDCRGKFLLPGLIDGHVHIDSSLLSPPEFARAVVRHGTTSVVSDPHEIANVLGAAGVDFMLRASAGLPITARFMVPSCVPASSMETSGARLEVFEIAELLARERVLGLAEVMNFPDVIHRSTEMMTKIELGLVAGGYIDGHAPGLRGAKLQAYLRAGISSDHEAYELEEGREKLRLGMQLFIRDGTIACNLETLLPLVTDNTYPRCSFVCDDLFPKTILQEGHLDLLLGRAVAAGLDPVRAVQLATITTATHFGLRDPLTRRRVGALAPGWHADMVVVDDLESFHAARVVHSGSIVAEDGQCAVETPDAMEDLVRETFHVRPLEDRAFQIPAREGRIRVIGLVEHQLITEALQMEPMIAEGLVVADPERDLVKIACVERHHATGNIGLGFVRGTGLRRGALAISVGHDSHNITVLGVDDRDMRVAVEAIVRAQGAAVAVADEDVLGMLPLPIAGLMANEPIETVVAGLHRLHAIAHDLGCTLEAPLMALSFLSLSVIPSLKITDQGLIDVEAFERVPLFA</sequence>
<evidence type="ECO:0000256" key="5">
    <source>
        <dbReference type="ARBA" id="ARBA00047720"/>
    </source>
</evidence>
<dbReference type="Gene3D" id="3.20.20.140">
    <property type="entry name" value="Metal-dependent hydrolases"/>
    <property type="match status" value="1"/>
</dbReference>
<dbReference type="GO" id="GO:0000034">
    <property type="term" value="F:adenine deaminase activity"/>
    <property type="evidence" value="ECO:0007669"/>
    <property type="project" value="UniProtKB-UniRule"/>
</dbReference>
<evidence type="ECO:0000259" key="7">
    <source>
        <dbReference type="Pfam" id="PF01979"/>
    </source>
</evidence>
<dbReference type="NCBIfam" id="TIGR01178">
    <property type="entry name" value="ade"/>
    <property type="match status" value="1"/>
</dbReference>
<evidence type="ECO:0000256" key="3">
    <source>
        <dbReference type="ARBA" id="ARBA00022801"/>
    </source>
</evidence>
<dbReference type="EC" id="3.5.4.2" evidence="2 6"/>
<keyword evidence="4 6" id="KW-0464">Manganese</keyword>
<proteinExistence type="inferred from homology"/>
<dbReference type="PANTHER" id="PTHR11113:SF2">
    <property type="entry name" value="ADENINE DEAMINASE"/>
    <property type="match status" value="1"/>
</dbReference>
<dbReference type="Pfam" id="PF01979">
    <property type="entry name" value="Amidohydro_1"/>
    <property type="match status" value="1"/>
</dbReference>
<name>A0A518BD68_9BACT</name>
<dbReference type="InterPro" id="IPR006679">
    <property type="entry name" value="Adenine_deam"/>
</dbReference>
<dbReference type="SUPFAM" id="SSF51338">
    <property type="entry name" value="Composite domain of metallo-dependent hydrolases"/>
    <property type="match status" value="1"/>
</dbReference>
<evidence type="ECO:0000313" key="10">
    <source>
        <dbReference type="Proteomes" id="UP000317093"/>
    </source>
</evidence>
<comment type="catalytic activity">
    <reaction evidence="5 6">
        <text>adenine + H2O + H(+) = hypoxanthine + NH4(+)</text>
        <dbReference type="Rhea" id="RHEA:23688"/>
        <dbReference type="ChEBI" id="CHEBI:15377"/>
        <dbReference type="ChEBI" id="CHEBI:15378"/>
        <dbReference type="ChEBI" id="CHEBI:16708"/>
        <dbReference type="ChEBI" id="CHEBI:17368"/>
        <dbReference type="ChEBI" id="CHEBI:28938"/>
        <dbReference type="EC" id="3.5.4.2"/>
    </reaction>
</comment>
<feature type="domain" description="Amidohydrolase-related" evidence="7">
    <location>
        <begin position="50"/>
        <end position="336"/>
    </location>
</feature>
<dbReference type="InterPro" id="IPR026912">
    <property type="entry name" value="Adenine_deam_C"/>
</dbReference>
<evidence type="ECO:0000256" key="1">
    <source>
        <dbReference type="ARBA" id="ARBA00006773"/>
    </source>
</evidence>
<evidence type="ECO:0000313" key="9">
    <source>
        <dbReference type="EMBL" id="QDU64916.1"/>
    </source>
</evidence>
<evidence type="ECO:0000259" key="8">
    <source>
        <dbReference type="Pfam" id="PF13382"/>
    </source>
</evidence>
<organism evidence="9 10">
    <name type="scientific">Kolteria novifilia</name>
    <dbReference type="NCBI Taxonomy" id="2527975"/>
    <lineage>
        <taxon>Bacteria</taxon>
        <taxon>Pseudomonadati</taxon>
        <taxon>Planctomycetota</taxon>
        <taxon>Planctomycetia</taxon>
        <taxon>Kolteriales</taxon>
        <taxon>Kolteriaceae</taxon>
        <taxon>Kolteria</taxon>
    </lineage>
</organism>
<dbReference type="HAMAP" id="MF_01518">
    <property type="entry name" value="Adenine_deamin"/>
    <property type="match status" value="1"/>
</dbReference>
<dbReference type="InterPro" id="IPR006680">
    <property type="entry name" value="Amidohydro-rel"/>
</dbReference>
<dbReference type="RefSeq" id="WP_145263457.1">
    <property type="nucleotide sequence ID" value="NZ_CP036279.1"/>
</dbReference>
<dbReference type="Proteomes" id="UP000317093">
    <property type="component" value="Chromosome"/>
</dbReference>
<accession>A0A518BD68</accession>
<protein>
    <recommendedName>
        <fullName evidence="2 6">Adenine deaminase</fullName>
        <shortName evidence="6">Adenase</shortName>
        <shortName evidence="6">Adenine aminase</shortName>
        <ecNumber evidence="2 6">3.5.4.2</ecNumber>
    </recommendedName>
</protein>
<dbReference type="AlphaFoldDB" id="A0A518BD68"/>
<evidence type="ECO:0000256" key="4">
    <source>
        <dbReference type="ARBA" id="ARBA00023211"/>
    </source>
</evidence>
<gene>
    <name evidence="9" type="primary">adeC</name>
    <name evidence="6" type="synonym">ade</name>
    <name evidence="9" type="ORF">Pan216_58100</name>
</gene>
<dbReference type="InterPro" id="IPR032466">
    <property type="entry name" value="Metal_Hydrolase"/>
</dbReference>
<comment type="cofactor">
    <cofactor evidence="6">
        <name>Mn(2+)</name>
        <dbReference type="ChEBI" id="CHEBI:29035"/>
    </cofactor>
</comment>
<keyword evidence="10" id="KW-1185">Reference proteome</keyword>
<evidence type="ECO:0000256" key="2">
    <source>
        <dbReference type="ARBA" id="ARBA00012782"/>
    </source>
</evidence>
<dbReference type="KEGG" id="knv:Pan216_58100"/>
<dbReference type="SUPFAM" id="SSF51556">
    <property type="entry name" value="Metallo-dependent hydrolases"/>
    <property type="match status" value="1"/>
</dbReference>
<dbReference type="CDD" id="cd01295">
    <property type="entry name" value="AdeC"/>
    <property type="match status" value="1"/>
</dbReference>
<dbReference type="InterPro" id="IPR011059">
    <property type="entry name" value="Metal-dep_hydrolase_composite"/>
</dbReference>
<feature type="domain" description="Adenine deaminase C-terminal" evidence="8">
    <location>
        <begin position="389"/>
        <end position="557"/>
    </location>
</feature>
<dbReference type="Pfam" id="PF13382">
    <property type="entry name" value="Adenine_deam_C"/>
    <property type="match status" value="1"/>
</dbReference>